<dbReference type="InterPro" id="IPR016181">
    <property type="entry name" value="Acyl_CoA_acyltransferase"/>
</dbReference>
<sequence>MSNYSVKRYQASDFKTWNDFIKKSKNGTFLFDRGFMEYHADRFEDYSLLVWDNDELLAVLPAHRIENRLYSNWGLTYGGLVYDEKLKLREVLSVFEAILKSLSDQGIEKLHIKTIPSIYHKLPSDEFLYALFIAKSSLTRRDSLSVIDLQKPYSISKTRRESIRRGQKNGLEIREEANFKLFWDEILIPNLDKKHQIKPVHSIEEIELLYKRFPENIRHFNVYHNAKIVAGTTVFITDTVAHPQYISGNPDKNALGSLDFLYHFLIAEVFKDKPFFDFGISNEDQGTKLNEGLVFWKESFGANTITQDFYEVETQNFPLLENVLI</sequence>
<evidence type="ECO:0000313" key="1">
    <source>
        <dbReference type="EMBL" id="NYA71241.1"/>
    </source>
</evidence>
<evidence type="ECO:0000313" key="2">
    <source>
        <dbReference type="Proteomes" id="UP000535020"/>
    </source>
</evidence>
<accession>A0A7Y8Y2F0</accession>
<proteinExistence type="predicted"/>
<gene>
    <name evidence="1" type="ORF">HZF10_09945</name>
</gene>
<keyword evidence="1" id="KW-0808">Transferase</keyword>
<dbReference type="SUPFAM" id="SSF55729">
    <property type="entry name" value="Acyl-CoA N-acyltransferases (Nat)"/>
    <property type="match status" value="1"/>
</dbReference>
<keyword evidence="2" id="KW-1185">Reference proteome</keyword>
<dbReference type="GO" id="GO:0016740">
    <property type="term" value="F:transferase activity"/>
    <property type="evidence" value="ECO:0007669"/>
    <property type="project" value="UniProtKB-KW"/>
</dbReference>
<name>A0A7Y8Y2F0_9FLAO</name>
<dbReference type="Proteomes" id="UP000535020">
    <property type="component" value="Unassembled WGS sequence"/>
</dbReference>
<organism evidence="1 2">
    <name type="scientific">Flavobacterium agri</name>
    <dbReference type="NCBI Taxonomy" id="2743471"/>
    <lineage>
        <taxon>Bacteria</taxon>
        <taxon>Pseudomonadati</taxon>
        <taxon>Bacteroidota</taxon>
        <taxon>Flavobacteriia</taxon>
        <taxon>Flavobacteriales</taxon>
        <taxon>Flavobacteriaceae</taxon>
        <taxon>Flavobacterium</taxon>
    </lineage>
</organism>
<dbReference type="RefSeq" id="WP_176006038.1">
    <property type="nucleotide sequence ID" value="NZ_JABWMI010000010.1"/>
</dbReference>
<dbReference type="EMBL" id="JACBJI010000003">
    <property type="protein sequence ID" value="NYA71241.1"/>
    <property type="molecule type" value="Genomic_DNA"/>
</dbReference>
<comment type="caution">
    <text evidence="1">The sequence shown here is derived from an EMBL/GenBank/DDBJ whole genome shotgun (WGS) entry which is preliminary data.</text>
</comment>
<dbReference type="Gene3D" id="3.40.630.30">
    <property type="match status" value="1"/>
</dbReference>
<dbReference type="AlphaFoldDB" id="A0A7Y8Y2F0"/>
<protein>
    <submittedName>
        <fullName evidence="1">GNAT family N-acetyltransferase</fullName>
    </submittedName>
</protein>
<reference evidence="1 2" key="1">
    <citation type="submission" date="2020-07" db="EMBL/GenBank/DDBJ databases">
        <authorList>
            <person name="Sun Q."/>
        </authorList>
    </citation>
    <scope>NUCLEOTIDE SEQUENCE [LARGE SCALE GENOMIC DNA]</scope>
    <source>
        <strain evidence="1 2">MAH-1</strain>
    </source>
</reference>